<keyword evidence="5 15" id="KW-0561">Oxygen transport</keyword>
<evidence type="ECO:0000256" key="9">
    <source>
        <dbReference type="ARBA" id="ARBA00022857"/>
    </source>
</evidence>
<comment type="catalytic activity">
    <reaction evidence="14 15">
        <text>2 nitric oxide + NADPH + 2 O2 = 2 nitrate + NADP(+) + H(+)</text>
        <dbReference type="Rhea" id="RHEA:19465"/>
        <dbReference type="ChEBI" id="CHEBI:15378"/>
        <dbReference type="ChEBI" id="CHEBI:15379"/>
        <dbReference type="ChEBI" id="CHEBI:16480"/>
        <dbReference type="ChEBI" id="CHEBI:17632"/>
        <dbReference type="ChEBI" id="CHEBI:57783"/>
        <dbReference type="ChEBI" id="CHEBI:58349"/>
        <dbReference type="EC" id="1.14.12.17"/>
    </reaction>
</comment>
<evidence type="ECO:0000256" key="7">
    <source>
        <dbReference type="ARBA" id="ARBA00022723"/>
    </source>
</evidence>
<dbReference type="FunFam" id="1.10.490.10:FF:000003">
    <property type="entry name" value="Flavohemoprotein"/>
    <property type="match status" value="1"/>
</dbReference>
<evidence type="ECO:0000256" key="13">
    <source>
        <dbReference type="ARBA" id="ARBA00048649"/>
    </source>
</evidence>
<dbReference type="EMBL" id="JXRR01000008">
    <property type="protein sequence ID" value="KIL51152.1"/>
    <property type="molecule type" value="Genomic_DNA"/>
</dbReference>
<evidence type="ECO:0000256" key="5">
    <source>
        <dbReference type="ARBA" id="ARBA00022621"/>
    </source>
</evidence>
<feature type="binding site" evidence="15">
    <location>
        <position position="190"/>
    </location>
    <ligand>
        <name>FAD</name>
        <dbReference type="ChEBI" id="CHEBI:57692"/>
    </ligand>
</feature>
<dbReference type="PATRIC" id="fig|220754.4.peg.1052"/>
<proteinExistence type="inferred from homology"/>
<keyword evidence="11 15" id="KW-0408">Iron</keyword>
<reference evidence="18 19" key="1">
    <citation type="submission" date="2015-01" db="EMBL/GenBank/DDBJ databases">
        <title>Jeotgalibacillus campisalis genome sequencing.</title>
        <authorList>
            <person name="Goh K.M."/>
            <person name="Chan K.-G."/>
            <person name="Yaakop A.S."/>
            <person name="Ee R."/>
            <person name="Gan H.M."/>
            <person name="Chan C.S."/>
        </authorList>
    </citation>
    <scope>NUCLEOTIDE SEQUENCE [LARGE SCALE GENOMIC DNA]</scope>
    <source>
        <strain evidence="18 19">SF-57</strain>
    </source>
</reference>
<dbReference type="FunFam" id="2.40.30.10:FF:000034">
    <property type="entry name" value="Flavohemoprotein"/>
    <property type="match status" value="1"/>
</dbReference>
<evidence type="ECO:0000256" key="12">
    <source>
        <dbReference type="ARBA" id="ARBA00023027"/>
    </source>
</evidence>
<feature type="domain" description="FAD-binding FR-type" evidence="17">
    <location>
        <begin position="152"/>
        <end position="261"/>
    </location>
</feature>
<dbReference type="GO" id="GO:0008941">
    <property type="term" value="F:nitric oxide dioxygenase NAD(P)H activity"/>
    <property type="evidence" value="ECO:0007669"/>
    <property type="project" value="UniProtKB-UniRule"/>
</dbReference>
<dbReference type="NCBIfam" id="NF009805">
    <property type="entry name" value="PRK13289.1"/>
    <property type="match status" value="1"/>
</dbReference>
<dbReference type="GO" id="GO:0071949">
    <property type="term" value="F:FAD binding"/>
    <property type="evidence" value="ECO:0007669"/>
    <property type="project" value="InterPro"/>
</dbReference>
<dbReference type="PANTHER" id="PTHR43396">
    <property type="entry name" value="FLAVOHEMOPROTEIN"/>
    <property type="match status" value="1"/>
</dbReference>
<dbReference type="Pfam" id="PF00042">
    <property type="entry name" value="Globin"/>
    <property type="match status" value="1"/>
</dbReference>
<keyword evidence="8 15" id="KW-0274">FAD</keyword>
<dbReference type="GO" id="GO:0046872">
    <property type="term" value="F:metal ion binding"/>
    <property type="evidence" value="ECO:0007669"/>
    <property type="project" value="UniProtKB-KW"/>
</dbReference>
<dbReference type="InterPro" id="IPR001433">
    <property type="entry name" value="OxRdtase_FAD/NAD-bd"/>
</dbReference>
<evidence type="ECO:0000256" key="6">
    <source>
        <dbReference type="ARBA" id="ARBA00022630"/>
    </source>
</evidence>
<dbReference type="Proteomes" id="UP000031972">
    <property type="component" value="Unassembled WGS sequence"/>
</dbReference>
<feature type="region of interest" description="Reductase" evidence="15">
    <location>
        <begin position="149"/>
        <end position="402"/>
    </location>
</feature>
<keyword evidence="18" id="KW-0223">Dioxygenase</keyword>
<evidence type="ECO:0000313" key="18">
    <source>
        <dbReference type="EMBL" id="KIL51152.1"/>
    </source>
</evidence>
<dbReference type="PROSITE" id="PS51384">
    <property type="entry name" value="FAD_FR"/>
    <property type="match status" value="1"/>
</dbReference>
<comment type="similarity">
    <text evidence="2 15">Belongs to the globin family. Two-domain flavohemoproteins subfamily.</text>
</comment>
<dbReference type="Gene3D" id="2.40.30.10">
    <property type="entry name" value="Translation factors"/>
    <property type="match status" value="1"/>
</dbReference>
<comment type="function">
    <text evidence="15">Is involved in NO detoxification in an aerobic process, termed nitric oxide dioxygenase (NOD) reaction that utilizes O(2) and NAD(P)H to convert NO to nitrate, which protects the bacterium from various noxious nitrogen compounds. Therefore, plays a central role in the inducible response to nitrosative stress.</text>
</comment>
<keyword evidence="15" id="KW-0216">Detoxification</keyword>
<feature type="active site" description="Charge relay system" evidence="15">
    <location>
        <position position="137"/>
    </location>
</feature>
<feature type="binding site" evidence="15">
    <location>
        <begin position="206"/>
        <end position="209"/>
    </location>
    <ligand>
        <name>FAD</name>
        <dbReference type="ChEBI" id="CHEBI:57692"/>
    </ligand>
</feature>
<dbReference type="AlphaFoldDB" id="A0A0C2VQG8"/>
<dbReference type="CDD" id="cd06184">
    <property type="entry name" value="flavohem_like_fad_nad_binding"/>
    <property type="match status" value="1"/>
</dbReference>
<accession>A0A0C2VQG8</accession>
<dbReference type="PANTHER" id="PTHR43396:SF3">
    <property type="entry name" value="FLAVOHEMOPROTEIN"/>
    <property type="match status" value="1"/>
</dbReference>
<feature type="binding site" evidence="15">
    <location>
        <begin position="274"/>
        <end position="279"/>
    </location>
    <ligand>
        <name>NADP(+)</name>
        <dbReference type="ChEBI" id="CHEBI:58349"/>
    </ligand>
</feature>
<evidence type="ECO:0000256" key="10">
    <source>
        <dbReference type="ARBA" id="ARBA00023002"/>
    </source>
</evidence>
<dbReference type="CDD" id="cd14777">
    <property type="entry name" value="Yhb1-globin-like"/>
    <property type="match status" value="1"/>
</dbReference>
<dbReference type="InterPro" id="IPR009050">
    <property type="entry name" value="Globin-like_sf"/>
</dbReference>
<dbReference type="InterPro" id="IPR039261">
    <property type="entry name" value="FNR_nucleotide-bd"/>
</dbReference>
<dbReference type="SUPFAM" id="SSF52343">
    <property type="entry name" value="Ferredoxin reductase-like, C-terminal NADP-linked domain"/>
    <property type="match status" value="1"/>
</dbReference>
<comment type="cofactor">
    <cofactor evidence="15">
        <name>heme b</name>
        <dbReference type="ChEBI" id="CHEBI:60344"/>
    </cofactor>
    <text evidence="15">Binds 1 heme b (iron(II)-protoporphyrin IX) group per subunit.</text>
</comment>
<comment type="domain">
    <text evidence="15">Consists of two distinct domains; an N-terminal heme-containing oxygen-binding domain and a C-terminal reductase domain with binding sites for FAD and NAD(P)H.</text>
</comment>
<evidence type="ECO:0000256" key="14">
    <source>
        <dbReference type="ARBA" id="ARBA00049433"/>
    </source>
</evidence>
<keyword evidence="19" id="KW-1185">Reference proteome</keyword>
<feature type="binding site" evidence="15">
    <location>
        <begin position="388"/>
        <end position="391"/>
    </location>
    <ligand>
        <name>FAD</name>
        <dbReference type="ChEBI" id="CHEBI:57692"/>
    </ligand>
</feature>
<keyword evidence="7 15" id="KW-0479">Metal-binding</keyword>
<dbReference type="Gene3D" id="3.40.50.80">
    <property type="entry name" value="Nucleotide-binding domain of ferredoxin-NADP reductase (FNR) module"/>
    <property type="match status" value="1"/>
</dbReference>
<feature type="site" description="Involved in heme-bound ligand stabilization and O-O bond activation" evidence="15">
    <location>
        <position position="29"/>
    </location>
</feature>
<keyword evidence="12 15" id="KW-0520">NAD</keyword>
<evidence type="ECO:0000313" key="19">
    <source>
        <dbReference type="Proteomes" id="UP000031972"/>
    </source>
</evidence>
<comment type="caution">
    <text evidence="18">The sequence shown here is derived from an EMBL/GenBank/DDBJ whole genome shotgun (WGS) entry which is preliminary data.</text>
</comment>
<evidence type="ECO:0000259" key="16">
    <source>
        <dbReference type="PROSITE" id="PS01033"/>
    </source>
</evidence>
<organism evidence="18 19">
    <name type="scientific">Jeotgalibacillus campisalis</name>
    <dbReference type="NCBI Taxonomy" id="220754"/>
    <lineage>
        <taxon>Bacteria</taxon>
        <taxon>Bacillati</taxon>
        <taxon>Bacillota</taxon>
        <taxon>Bacilli</taxon>
        <taxon>Bacillales</taxon>
        <taxon>Caryophanaceae</taxon>
        <taxon>Jeotgalibacillus</taxon>
    </lineage>
</organism>
<dbReference type="Pfam" id="PF00175">
    <property type="entry name" value="NAD_binding_1"/>
    <property type="match status" value="1"/>
</dbReference>
<dbReference type="GO" id="GO:0019825">
    <property type="term" value="F:oxygen binding"/>
    <property type="evidence" value="ECO:0007669"/>
    <property type="project" value="InterPro"/>
</dbReference>
<protein>
    <recommendedName>
        <fullName evidence="15">Flavohemoprotein</fullName>
    </recommendedName>
    <alternativeName>
        <fullName evidence="15">Flavohemoglobin</fullName>
    </alternativeName>
    <alternativeName>
        <fullName evidence="15">Hemoglobin-like protein</fullName>
    </alternativeName>
    <alternativeName>
        <fullName evidence="15">Nitric oxide dioxygenase</fullName>
        <shortName evidence="15">NO oxygenase</shortName>
        <shortName evidence="15">NOD</shortName>
        <ecNumber evidence="15">1.14.12.17</ecNumber>
    </alternativeName>
</protein>
<keyword evidence="3 15" id="KW-0813">Transport</keyword>
<dbReference type="SUPFAM" id="SSF46458">
    <property type="entry name" value="Globin-like"/>
    <property type="match status" value="1"/>
</dbReference>
<evidence type="ECO:0000256" key="11">
    <source>
        <dbReference type="ARBA" id="ARBA00023004"/>
    </source>
</evidence>
<dbReference type="GO" id="GO:0046210">
    <property type="term" value="P:nitric oxide catabolic process"/>
    <property type="evidence" value="ECO:0007669"/>
    <property type="project" value="TreeGrafter"/>
</dbReference>
<evidence type="ECO:0000256" key="8">
    <source>
        <dbReference type="ARBA" id="ARBA00022827"/>
    </source>
</evidence>
<feature type="active site" description="Charge relay system" evidence="15">
    <location>
        <position position="95"/>
    </location>
</feature>
<dbReference type="InterPro" id="IPR001709">
    <property type="entry name" value="Flavoprot_Pyr_Nucl_cyt_Rdtase"/>
</dbReference>
<dbReference type="SUPFAM" id="SSF63380">
    <property type="entry name" value="Riboflavin synthase domain-like"/>
    <property type="match status" value="1"/>
</dbReference>
<evidence type="ECO:0000256" key="1">
    <source>
        <dbReference type="ARBA" id="ARBA00006401"/>
    </source>
</evidence>
<evidence type="ECO:0000256" key="3">
    <source>
        <dbReference type="ARBA" id="ARBA00022448"/>
    </source>
</evidence>
<keyword evidence="9 15" id="KW-0521">NADP</keyword>
<sequence>MLSQKNITIIKSTVPVLETTGTAITKRFYDMLFEAHPELLNIFNQANQKKGRQQTALANTVYAAALHIEHLEKILPAVEKIAHKHRSLGVKPEHYPIVGEYLLKAIKEVLKEDATEEILSAWEEAYGVIANVFISVEKEMYNAAETKAGGWKGFKELIIAKKVKESSLITSFYLETKDQSSLPAYNPGQYVTVQVQIPGERYTMNRQYSLSQTYNPEQYRISVKKEHDSEPSGIVSNFLHDNVKEGDSILVSVPAGDFYLDVQEKTPVILISGGVGVTPMLSMLDSIAKHNPTRPVTFIHAARSQSVHAFNEEVKELVSSLPNGKNYVVYKEKHEACDFTGYVTYDLLKKTLDTSSVVYLCGPPPFMKAVLHSLNQLGVPSDRIHYEFFGPDLLMEAADKGM</sequence>
<evidence type="ECO:0000256" key="4">
    <source>
        <dbReference type="ARBA" id="ARBA00022617"/>
    </source>
</evidence>
<evidence type="ECO:0000256" key="15">
    <source>
        <dbReference type="HAMAP-Rule" id="MF_01252"/>
    </source>
</evidence>
<name>A0A0C2VQG8_9BACL</name>
<dbReference type="HAMAP" id="MF_01252">
    <property type="entry name" value="Hmp"/>
    <property type="match status" value="1"/>
</dbReference>
<dbReference type="GO" id="GO:0005344">
    <property type="term" value="F:oxygen carrier activity"/>
    <property type="evidence" value="ECO:0007669"/>
    <property type="project" value="UniProtKB-UniRule"/>
</dbReference>
<dbReference type="InterPro" id="IPR000971">
    <property type="entry name" value="Globin"/>
</dbReference>
<dbReference type="InterPro" id="IPR017938">
    <property type="entry name" value="Riboflavin_synthase-like_b-brl"/>
</dbReference>
<keyword evidence="4 15" id="KW-0349">Heme</keyword>
<dbReference type="GO" id="GO:0071500">
    <property type="term" value="P:cellular response to nitrosative stress"/>
    <property type="evidence" value="ECO:0007669"/>
    <property type="project" value="TreeGrafter"/>
</dbReference>
<evidence type="ECO:0000256" key="2">
    <source>
        <dbReference type="ARBA" id="ARBA00008414"/>
    </source>
</evidence>
<dbReference type="GO" id="GO:0020037">
    <property type="term" value="F:heme binding"/>
    <property type="evidence" value="ECO:0007669"/>
    <property type="project" value="InterPro"/>
</dbReference>
<feature type="site" description="Influences the redox potential of the prosthetic heme and FAD groups" evidence="15">
    <location>
        <position position="387"/>
    </location>
</feature>
<dbReference type="InterPro" id="IPR012292">
    <property type="entry name" value="Globin/Proto"/>
</dbReference>
<comment type="cofactor">
    <cofactor evidence="15">
        <name>FAD</name>
        <dbReference type="ChEBI" id="CHEBI:57692"/>
    </cofactor>
    <text evidence="15">Binds 1 FAD per subunit.</text>
</comment>
<dbReference type="EC" id="1.14.12.17" evidence="15"/>
<gene>
    <name evidence="15" type="primary">hmp</name>
    <name evidence="18" type="ORF">KR50_10330</name>
</gene>
<dbReference type="RefSeq" id="WP_041055560.1">
    <property type="nucleotide sequence ID" value="NZ_JXRR01000008.1"/>
</dbReference>
<dbReference type="PRINTS" id="PR00410">
    <property type="entry name" value="PHEHYDRXLASE"/>
</dbReference>
<keyword evidence="6 15" id="KW-0285">Flavoprotein</keyword>
<comment type="similarity">
    <text evidence="1 15">In the C-terminal section; belongs to the flavoprotein pyridine nucleotide cytochrome reductase family.</text>
</comment>
<dbReference type="Gene3D" id="1.10.490.10">
    <property type="entry name" value="Globins"/>
    <property type="match status" value="1"/>
</dbReference>
<feature type="domain" description="Globin" evidence="16">
    <location>
        <begin position="1"/>
        <end position="138"/>
    </location>
</feature>
<dbReference type="PRINTS" id="PR00371">
    <property type="entry name" value="FPNCR"/>
</dbReference>
<dbReference type="OrthoDB" id="9801223at2"/>
<dbReference type="Pfam" id="PF00970">
    <property type="entry name" value="FAD_binding_6"/>
    <property type="match status" value="1"/>
</dbReference>
<dbReference type="PROSITE" id="PS01033">
    <property type="entry name" value="GLOBIN"/>
    <property type="match status" value="1"/>
</dbReference>
<feature type="site" description="Influences the redox potential of the prosthetic heme and FAD groups" evidence="15">
    <location>
        <position position="84"/>
    </location>
</feature>
<comment type="catalytic activity">
    <reaction evidence="13 15">
        <text>2 nitric oxide + NADH + 2 O2 = 2 nitrate + NAD(+) + H(+)</text>
        <dbReference type="Rhea" id="RHEA:19469"/>
        <dbReference type="ChEBI" id="CHEBI:15378"/>
        <dbReference type="ChEBI" id="CHEBI:15379"/>
        <dbReference type="ChEBI" id="CHEBI:16480"/>
        <dbReference type="ChEBI" id="CHEBI:17632"/>
        <dbReference type="ChEBI" id="CHEBI:57540"/>
        <dbReference type="ChEBI" id="CHEBI:57945"/>
        <dbReference type="EC" id="1.14.12.17"/>
    </reaction>
</comment>
<evidence type="ECO:0000259" key="17">
    <source>
        <dbReference type="PROSITE" id="PS51384"/>
    </source>
</evidence>
<dbReference type="FunFam" id="3.40.50.80:FF:000010">
    <property type="entry name" value="Flavohemoprotein"/>
    <property type="match status" value="1"/>
</dbReference>
<dbReference type="InterPro" id="IPR008333">
    <property type="entry name" value="Cbr1-like_FAD-bd_dom"/>
</dbReference>
<dbReference type="GO" id="GO:0009636">
    <property type="term" value="P:response to toxic substance"/>
    <property type="evidence" value="ECO:0007669"/>
    <property type="project" value="UniProtKB-KW"/>
</dbReference>
<dbReference type="InterPro" id="IPR023950">
    <property type="entry name" value="Hmp"/>
</dbReference>
<keyword evidence="10 15" id="KW-0560">Oxidoreductase</keyword>
<feature type="binding site" description="proximal binding residue" evidence="15">
    <location>
        <position position="85"/>
    </location>
    <ligand>
        <name>heme b</name>
        <dbReference type="ChEBI" id="CHEBI:60344"/>
    </ligand>
    <ligandPart>
        <name>Fe</name>
        <dbReference type="ChEBI" id="CHEBI:18248"/>
    </ligandPart>
</feature>
<dbReference type="InterPro" id="IPR017927">
    <property type="entry name" value="FAD-bd_FR_type"/>
</dbReference>